<feature type="domain" description="Aminoacyl-transfer RNA synthetases class-II family profile" evidence="15">
    <location>
        <begin position="179"/>
        <end position="490"/>
    </location>
</feature>
<dbReference type="SUPFAM" id="SSF50249">
    <property type="entry name" value="Nucleic acid-binding proteins"/>
    <property type="match status" value="1"/>
</dbReference>
<dbReference type="InterPro" id="IPR045864">
    <property type="entry name" value="aa-tRNA-synth_II/BPL/LPL"/>
</dbReference>
<evidence type="ECO:0000256" key="1">
    <source>
        <dbReference type="ARBA" id="ARBA00004496"/>
    </source>
</evidence>
<protein>
    <recommendedName>
        <fullName evidence="13">Lysine--tRNA ligase</fullName>
        <ecNumber evidence="13">6.1.1.6</ecNumber>
    </recommendedName>
    <alternativeName>
        <fullName evidence="13">Lysyl-tRNA synthetase</fullName>
        <shortName evidence="13">LysRS</shortName>
    </alternativeName>
</protein>
<evidence type="ECO:0000256" key="14">
    <source>
        <dbReference type="RuleBase" id="RU000336"/>
    </source>
</evidence>
<comment type="cofactor">
    <cofactor evidence="13 14">
        <name>Mg(2+)</name>
        <dbReference type="ChEBI" id="CHEBI:18420"/>
    </cofactor>
    <text evidence="13 14">Binds 3 Mg(2+) ions per subunit.</text>
</comment>
<keyword evidence="11 13" id="KW-0030">Aminoacyl-tRNA synthetase</keyword>
<feature type="binding site" evidence="13">
    <location>
        <position position="413"/>
    </location>
    <ligand>
        <name>Mg(2+)</name>
        <dbReference type="ChEBI" id="CHEBI:18420"/>
        <label>1</label>
    </ligand>
</feature>
<dbReference type="AlphaFoldDB" id="A0A9Q4D7K9"/>
<dbReference type="Proteomes" id="UP001081438">
    <property type="component" value="Unassembled WGS sequence"/>
</dbReference>
<feature type="binding site" evidence="13">
    <location>
        <position position="406"/>
    </location>
    <ligand>
        <name>Mg(2+)</name>
        <dbReference type="ChEBI" id="CHEBI:18420"/>
        <label>1</label>
    </ligand>
</feature>
<evidence type="ECO:0000256" key="6">
    <source>
        <dbReference type="ARBA" id="ARBA00022723"/>
    </source>
</evidence>
<dbReference type="InterPro" id="IPR006195">
    <property type="entry name" value="aa-tRNA-synth_II"/>
</dbReference>
<comment type="similarity">
    <text evidence="2 13">Belongs to the class-II aminoacyl-tRNA synthetase family.</text>
</comment>
<comment type="catalytic activity">
    <reaction evidence="12 13 14">
        <text>tRNA(Lys) + L-lysine + ATP = L-lysyl-tRNA(Lys) + AMP + diphosphate</text>
        <dbReference type="Rhea" id="RHEA:20792"/>
        <dbReference type="Rhea" id="RHEA-COMP:9696"/>
        <dbReference type="Rhea" id="RHEA-COMP:9697"/>
        <dbReference type="ChEBI" id="CHEBI:30616"/>
        <dbReference type="ChEBI" id="CHEBI:32551"/>
        <dbReference type="ChEBI" id="CHEBI:33019"/>
        <dbReference type="ChEBI" id="CHEBI:78442"/>
        <dbReference type="ChEBI" id="CHEBI:78529"/>
        <dbReference type="ChEBI" id="CHEBI:456215"/>
        <dbReference type="EC" id="6.1.1.6"/>
    </reaction>
</comment>
<feature type="binding site" evidence="13">
    <location>
        <position position="413"/>
    </location>
    <ligand>
        <name>Mg(2+)</name>
        <dbReference type="ChEBI" id="CHEBI:18420"/>
        <label>2</label>
    </ligand>
</feature>
<dbReference type="NCBIfam" id="NF001756">
    <property type="entry name" value="PRK00484.1"/>
    <property type="match status" value="1"/>
</dbReference>
<comment type="subcellular location">
    <subcellularLocation>
        <location evidence="1 13">Cytoplasm</location>
    </subcellularLocation>
</comment>
<dbReference type="Gene3D" id="2.40.50.140">
    <property type="entry name" value="Nucleic acid-binding proteins"/>
    <property type="match status" value="1"/>
</dbReference>
<keyword evidence="4 13" id="KW-0963">Cytoplasm</keyword>
<evidence type="ECO:0000259" key="15">
    <source>
        <dbReference type="PROSITE" id="PS50862"/>
    </source>
</evidence>
<dbReference type="PRINTS" id="PR00982">
    <property type="entry name" value="TRNASYNTHLYS"/>
</dbReference>
<proteinExistence type="inferred from homology"/>
<dbReference type="InterPro" id="IPR004365">
    <property type="entry name" value="NA-bd_OB_tRNA"/>
</dbReference>
<evidence type="ECO:0000313" key="17">
    <source>
        <dbReference type="Proteomes" id="UP001081438"/>
    </source>
</evidence>
<evidence type="ECO:0000256" key="13">
    <source>
        <dbReference type="HAMAP-Rule" id="MF_00252"/>
    </source>
</evidence>
<keyword evidence="5 13" id="KW-0436">Ligase</keyword>
<dbReference type="GO" id="GO:0005829">
    <property type="term" value="C:cytosol"/>
    <property type="evidence" value="ECO:0007669"/>
    <property type="project" value="TreeGrafter"/>
</dbReference>
<dbReference type="PANTHER" id="PTHR42918">
    <property type="entry name" value="LYSYL-TRNA SYNTHETASE"/>
    <property type="match status" value="1"/>
</dbReference>
<dbReference type="InterPro" id="IPR034762">
    <property type="entry name" value="Lys-tRNA-ligase_II_bac/euk"/>
</dbReference>
<dbReference type="GO" id="GO:0016740">
    <property type="term" value="F:transferase activity"/>
    <property type="evidence" value="ECO:0007669"/>
    <property type="project" value="UniProtKB-ARBA"/>
</dbReference>
<evidence type="ECO:0000256" key="11">
    <source>
        <dbReference type="ARBA" id="ARBA00023146"/>
    </source>
</evidence>
<evidence type="ECO:0000313" key="16">
    <source>
        <dbReference type="EMBL" id="MCY1595763.1"/>
    </source>
</evidence>
<evidence type="ECO:0000256" key="2">
    <source>
        <dbReference type="ARBA" id="ARBA00008226"/>
    </source>
</evidence>
<dbReference type="Pfam" id="PF01336">
    <property type="entry name" value="tRNA_anti-codon"/>
    <property type="match status" value="1"/>
</dbReference>
<dbReference type="PROSITE" id="PS50862">
    <property type="entry name" value="AA_TRNA_LIGASE_II"/>
    <property type="match status" value="1"/>
</dbReference>
<dbReference type="EMBL" id="JANSKX010000040">
    <property type="protein sequence ID" value="MCY1595763.1"/>
    <property type="molecule type" value="Genomic_DNA"/>
</dbReference>
<accession>A0A9Q4D7K9</accession>
<evidence type="ECO:0000256" key="4">
    <source>
        <dbReference type="ARBA" id="ARBA00022490"/>
    </source>
</evidence>
<dbReference type="FunFam" id="3.30.930.10:FF:000001">
    <property type="entry name" value="Lysine--tRNA ligase"/>
    <property type="match status" value="1"/>
</dbReference>
<dbReference type="EC" id="6.1.1.6" evidence="13"/>
<dbReference type="SUPFAM" id="SSF55681">
    <property type="entry name" value="Class II aaRS and biotin synthetases"/>
    <property type="match status" value="1"/>
</dbReference>
<dbReference type="GO" id="GO:0000287">
    <property type="term" value="F:magnesium ion binding"/>
    <property type="evidence" value="ECO:0007669"/>
    <property type="project" value="UniProtKB-UniRule"/>
</dbReference>
<dbReference type="InterPro" id="IPR012340">
    <property type="entry name" value="NA-bd_OB-fold"/>
</dbReference>
<dbReference type="CDD" id="cd04322">
    <property type="entry name" value="LysRS_N"/>
    <property type="match status" value="1"/>
</dbReference>
<dbReference type="InterPro" id="IPR002313">
    <property type="entry name" value="Lys-tRNA-ligase_II"/>
</dbReference>
<evidence type="ECO:0000256" key="8">
    <source>
        <dbReference type="ARBA" id="ARBA00022840"/>
    </source>
</evidence>
<dbReference type="InterPro" id="IPR004364">
    <property type="entry name" value="Aa-tRNA-synt_II"/>
</dbReference>
<keyword evidence="8 13" id="KW-0067">ATP-binding</keyword>
<dbReference type="PANTHER" id="PTHR42918:SF15">
    <property type="entry name" value="LYSINE--TRNA LIGASE, CHLOROPLASTIC_MITOCHONDRIAL"/>
    <property type="match status" value="1"/>
</dbReference>
<evidence type="ECO:0000256" key="5">
    <source>
        <dbReference type="ARBA" id="ARBA00022598"/>
    </source>
</evidence>
<reference evidence="16" key="1">
    <citation type="journal article" date="2022" name="Int. J. Mol. Sci.">
        <title>Phenotypic and genotypic virulence characterisation of Staphylococcus pettenkoferi strains isolated from human bloodstream and diabetic foot infections.</title>
        <authorList>
            <person name="Magnan C."/>
        </authorList>
    </citation>
    <scope>NUCLEOTIDE SEQUENCE</scope>
    <source>
        <strain evidence="16">NSP020P</strain>
    </source>
</reference>
<evidence type="ECO:0000256" key="10">
    <source>
        <dbReference type="ARBA" id="ARBA00022917"/>
    </source>
</evidence>
<evidence type="ECO:0000256" key="7">
    <source>
        <dbReference type="ARBA" id="ARBA00022741"/>
    </source>
</evidence>
<dbReference type="GO" id="GO:0005524">
    <property type="term" value="F:ATP binding"/>
    <property type="evidence" value="ECO:0007669"/>
    <property type="project" value="UniProtKB-UniRule"/>
</dbReference>
<keyword evidence="10 13" id="KW-0648">Protein biosynthesis</keyword>
<comment type="subunit">
    <text evidence="3 13">Homodimer.</text>
</comment>
<dbReference type="PIRSF" id="PIRSF039101">
    <property type="entry name" value="LysRS2"/>
    <property type="match status" value="1"/>
</dbReference>
<dbReference type="HAMAP" id="MF_00252">
    <property type="entry name" value="Lys_tRNA_synth_class2"/>
    <property type="match status" value="1"/>
</dbReference>
<dbReference type="InterPro" id="IPR018149">
    <property type="entry name" value="Lys-tRNA-synth_II_C"/>
</dbReference>
<dbReference type="InterPro" id="IPR044136">
    <property type="entry name" value="Lys-tRNA-ligase_II_N"/>
</dbReference>
<dbReference type="GO" id="GO:0140096">
    <property type="term" value="F:catalytic activity, acting on a protein"/>
    <property type="evidence" value="ECO:0007669"/>
    <property type="project" value="UniProtKB-ARBA"/>
</dbReference>
<organism evidence="16 17">
    <name type="scientific">Staphylococcus pettenkoferi</name>
    <dbReference type="NCBI Taxonomy" id="170573"/>
    <lineage>
        <taxon>Bacteria</taxon>
        <taxon>Bacillati</taxon>
        <taxon>Bacillota</taxon>
        <taxon>Bacilli</taxon>
        <taxon>Bacillales</taxon>
        <taxon>Staphylococcaceae</taxon>
        <taxon>Staphylococcus</taxon>
    </lineage>
</organism>
<evidence type="ECO:0000256" key="9">
    <source>
        <dbReference type="ARBA" id="ARBA00022842"/>
    </source>
</evidence>
<dbReference type="RefSeq" id="WP_268211274.1">
    <property type="nucleotide sequence ID" value="NZ_JANSKK010000018.1"/>
</dbReference>
<dbReference type="GO" id="GO:0000049">
    <property type="term" value="F:tRNA binding"/>
    <property type="evidence" value="ECO:0007669"/>
    <property type="project" value="TreeGrafter"/>
</dbReference>
<dbReference type="FunFam" id="2.40.50.140:FF:000024">
    <property type="entry name" value="Lysine--tRNA ligase"/>
    <property type="match status" value="1"/>
</dbReference>
<evidence type="ECO:0000256" key="3">
    <source>
        <dbReference type="ARBA" id="ARBA00011738"/>
    </source>
</evidence>
<dbReference type="NCBIfam" id="TIGR00499">
    <property type="entry name" value="lysS_bact"/>
    <property type="match status" value="1"/>
</dbReference>
<keyword evidence="6 13" id="KW-0479">Metal-binding</keyword>
<evidence type="ECO:0000256" key="12">
    <source>
        <dbReference type="ARBA" id="ARBA00048573"/>
    </source>
</evidence>
<name>A0A9Q4D7K9_9STAP</name>
<dbReference type="CDD" id="cd00775">
    <property type="entry name" value="LysRS_core"/>
    <property type="match status" value="1"/>
</dbReference>
<keyword evidence="7 13" id="KW-0547">Nucleotide-binding</keyword>
<dbReference type="Gene3D" id="3.30.930.10">
    <property type="entry name" value="Bira Bifunctional Protein, Domain 2"/>
    <property type="match status" value="1"/>
</dbReference>
<dbReference type="GO" id="GO:0004824">
    <property type="term" value="F:lysine-tRNA ligase activity"/>
    <property type="evidence" value="ECO:0007669"/>
    <property type="project" value="UniProtKB-UniRule"/>
</dbReference>
<dbReference type="Pfam" id="PF00152">
    <property type="entry name" value="tRNA-synt_2"/>
    <property type="match status" value="1"/>
</dbReference>
<dbReference type="GO" id="GO:0006430">
    <property type="term" value="P:lysyl-tRNA aminoacylation"/>
    <property type="evidence" value="ECO:0007669"/>
    <property type="project" value="UniProtKB-UniRule"/>
</dbReference>
<comment type="caution">
    <text evidence="16">The sequence shown here is derived from an EMBL/GenBank/DDBJ whole genome shotgun (WGS) entry which is preliminary data.</text>
</comment>
<keyword evidence="9 13" id="KW-0460">Magnesium</keyword>
<sequence>MSEEMNDQMQVRRQKLQELYDLGIDPFGQKFDRTDMAEPLHEQWDQYSKEELKEKEDESRVTVAGRIMTKRGKGKAGFAHIQDLTGQIQLYVRKDQIGEDQFAIWKSADLGDIVGIEGVMFKTNTGELSVKAKDFTLLTKALRPLPDKHHGLQDIEQRYRQRYLDLITNQDSTQTFINRSKILQEMRNFLNKKGFLEVETPMMHQIAGGAAARPFVTHHNALDATLYMRIAIELHLKRLIVGGLEKVYEIGRVFRNEGVSTRHNPEFTMIELYEAYADFHDMMDITESMVRHIAQEVLGETTIPYGEEQVDLGSSWKRVHMVDAVKEATGVNFYDVKSDEEARDLAKEHGVEITDHMKYGHIVNEFFEQKVEESLIQPTFVYGHPIEISPLAKKNPEDPRFTDRFELFIVGREHANAFTELNDPIDQRARFEAQLQEREEGNDEAHEMDEDFLEALEYGMPPTGGLGIGIDRLVMLLTNSPSIRDVLLFPYMRQK</sequence>
<gene>
    <name evidence="13 16" type="primary">lysS</name>
    <name evidence="16" type="ORF">NW112_10980</name>
</gene>